<comment type="caution">
    <text evidence="1">The sequence shown here is derived from an EMBL/GenBank/DDBJ whole genome shotgun (WGS) entry which is preliminary data.</text>
</comment>
<dbReference type="AlphaFoldDB" id="A0AB34HGN8"/>
<accession>A0AB34HGN8</accession>
<gene>
    <name evidence="1" type="ORF">J1605_020181</name>
</gene>
<dbReference type="Proteomes" id="UP001159641">
    <property type="component" value="Unassembled WGS sequence"/>
</dbReference>
<organism evidence="1 2">
    <name type="scientific">Eschrichtius robustus</name>
    <name type="common">California gray whale</name>
    <name type="synonym">Eschrichtius gibbosus</name>
    <dbReference type="NCBI Taxonomy" id="9764"/>
    <lineage>
        <taxon>Eukaryota</taxon>
        <taxon>Metazoa</taxon>
        <taxon>Chordata</taxon>
        <taxon>Craniata</taxon>
        <taxon>Vertebrata</taxon>
        <taxon>Euteleostomi</taxon>
        <taxon>Mammalia</taxon>
        <taxon>Eutheria</taxon>
        <taxon>Laurasiatheria</taxon>
        <taxon>Artiodactyla</taxon>
        <taxon>Whippomorpha</taxon>
        <taxon>Cetacea</taxon>
        <taxon>Mysticeti</taxon>
        <taxon>Eschrichtiidae</taxon>
        <taxon>Eschrichtius</taxon>
    </lineage>
</organism>
<proteinExistence type="predicted"/>
<sequence>MKLDKPPPKFVADTATMCSLLNPNVASISPQHCASETHTWEENFHFPAVDRESTHRARLVGGAPVAPEEVPCQSRVLRLQWGFCLAQILASSPEKTPSRTLGLVPGPITPTLPPSHPQQCVTRLITEISGEEACKWRQKAEAGQSVLELGMLEPAQEEQPGFRGHGQHHPQALQPSHQNRTWYALVRSLAPHQPGLLPPNVLDIISIPWKL</sequence>
<evidence type="ECO:0000313" key="2">
    <source>
        <dbReference type="Proteomes" id="UP001159641"/>
    </source>
</evidence>
<reference evidence="1 2" key="1">
    <citation type="submission" date="2022-11" db="EMBL/GenBank/DDBJ databases">
        <title>Whole genome sequence of Eschrichtius robustus ER-17-0199.</title>
        <authorList>
            <person name="Bruniche-Olsen A."/>
            <person name="Black A.N."/>
            <person name="Fields C.J."/>
            <person name="Walden K."/>
            <person name="Dewoody J.A."/>
        </authorList>
    </citation>
    <scope>NUCLEOTIDE SEQUENCE [LARGE SCALE GENOMIC DNA]</scope>
    <source>
        <strain evidence="1">ER-17-0199</strain>
        <tissue evidence="1">Blubber</tissue>
    </source>
</reference>
<evidence type="ECO:0000313" key="1">
    <source>
        <dbReference type="EMBL" id="KAJ8792032.1"/>
    </source>
</evidence>
<protein>
    <submittedName>
        <fullName evidence="1">Uncharacterized protein</fullName>
    </submittedName>
</protein>
<dbReference type="EMBL" id="JAIQCJ010001161">
    <property type="protein sequence ID" value="KAJ8792032.1"/>
    <property type="molecule type" value="Genomic_DNA"/>
</dbReference>
<keyword evidence="2" id="KW-1185">Reference proteome</keyword>
<name>A0AB34HGN8_ESCRO</name>